<dbReference type="GO" id="GO:0030276">
    <property type="term" value="F:clathrin binding"/>
    <property type="evidence" value="ECO:0007669"/>
    <property type="project" value="TreeGrafter"/>
</dbReference>
<gene>
    <name evidence="3" type="ORF">AW171_hschr74103</name>
</gene>
<dbReference type="CDD" id="cd16992">
    <property type="entry name" value="ENTH_Ent3"/>
    <property type="match status" value="1"/>
</dbReference>
<organism evidence="3 4">
    <name type="scientific">Eremothecium sinecaudum</name>
    <dbReference type="NCBI Taxonomy" id="45286"/>
    <lineage>
        <taxon>Eukaryota</taxon>
        <taxon>Fungi</taxon>
        <taxon>Dikarya</taxon>
        <taxon>Ascomycota</taxon>
        <taxon>Saccharomycotina</taxon>
        <taxon>Saccharomycetes</taxon>
        <taxon>Saccharomycetales</taxon>
        <taxon>Saccharomycetaceae</taxon>
        <taxon>Eremothecium</taxon>
    </lineage>
</organism>
<proteinExistence type="predicted"/>
<feature type="domain" description="ENTH" evidence="2">
    <location>
        <begin position="24"/>
        <end position="157"/>
    </location>
</feature>
<dbReference type="Proteomes" id="UP000243052">
    <property type="component" value="Chromosome vii"/>
</dbReference>
<dbReference type="PANTHER" id="PTHR12276:SF45">
    <property type="entry name" value="CLATHRIN INTERACTOR 1"/>
    <property type="match status" value="1"/>
</dbReference>
<dbReference type="STRING" id="45286.A0A109UZW0"/>
<feature type="compositionally biased region" description="Low complexity" evidence="1">
    <location>
        <begin position="364"/>
        <end position="378"/>
    </location>
</feature>
<dbReference type="PANTHER" id="PTHR12276">
    <property type="entry name" value="EPSIN/ENT-RELATED"/>
    <property type="match status" value="1"/>
</dbReference>
<feature type="compositionally biased region" description="Basic and acidic residues" evidence="1">
    <location>
        <begin position="216"/>
        <end position="228"/>
    </location>
</feature>
<feature type="compositionally biased region" description="Polar residues" evidence="1">
    <location>
        <begin position="257"/>
        <end position="288"/>
    </location>
</feature>
<feature type="compositionally biased region" description="Polar residues" evidence="1">
    <location>
        <begin position="322"/>
        <end position="337"/>
    </location>
</feature>
<dbReference type="GO" id="GO:0005829">
    <property type="term" value="C:cytosol"/>
    <property type="evidence" value="ECO:0007669"/>
    <property type="project" value="GOC"/>
</dbReference>
<dbReference type="Pfam" id="PF01417">
    <property type="entry name" value="ENTH"/>
    <property type="match status" value="1"/>
</dbReference>
<evidence type="ECO:0000256" key="1">
    <source>
        <dbReference type="SAM" id="MobiDB-lite"/>
    </source>
</evidence>
<dbReference type="PROSITE" id="PS50942">
    <property type="entry name" value="ENTH"/>
    <property type="match status" value="1"/>
</dbReference>
<evidence type="ECO:0000259" key="2">
    <source>
        <dbReference type="PROSITE" id="PS50942"/>
    </source>
</evidence>
<dbReference type="InterPro" id="IPR008942">
    <property type="entry name" value="ENTH_VHS"/>
</dbReference>
<dbReference type="FunFam" id="1.25.40.90:FF:000006">
    <property type="entry name" value="Clathrin interactor 1"/>
    <property type="match status" value="1"/>
</dbReference>
<feature type="compositionally biased region" description="Acidic residues" evidence="1">
    <location>
        <begin position="234"/>
        <end position="246"/>
    </location>
</feature>
<dbReference type="AlphaFoldDB" id="A0A109UZW0"/>
<evidence type="ECO:0000313" key="3">
    <source>
        <dbReference type="EMBL" id="AMD22093.1"/>
    </source>
</evidence>
<dbReference type="SUPFAM" id="SSF48464">
    <property type="entry name" value="ENTH/VHS domain"/>
    <property type="match status" value="1"/>
</dbReference>
<dbReference type="InterPro" id="IPR013809">
    <property type="entry name" value="ENTH"/>
</dbReference>
<evidence type="ECO:0000313" key="4">
    <source>
        <dbReference type="Proteomes" id="UP000243052"/>
    </source>
</evidence>
<name>A0A109UZW0_9SACH</name>
<accession>A0A109UZW0</accession>
<dbReference type="GO" id="GO:0030125">
    <property type="term" value="C:clathrin vesicle coat"/>
    <property type="evidence" value="ECO:0007669"/>
    <property type="project" value="TreeGrafter"/>
</dbReference>
<dbReference type="GO" id="GO:0005543">
    <property type="term" value="F:phospholipid binding"/>
    <property type="evidence" value="ECO:0007669"/>
    <property type="project" value="TreeGrafter"/>
</dbReference>
<dbReference type="GeneID" id="28725423"/>
<protein>
    <submittedName>
        <fullName evidence="3">HGL247Cp</fullName>
    </submittedName>
</protein>
<keyword evidence="4" id="KW-1185">Reference proteome</keyword>
<dbReference type="GO" id="GO:0006895">
    <property type="term" value="P:Golgi to endosome transport"/>
    <property type="evidence" value="ECO:0007669"/>
    <property type="project" value="TreeGrafter"/>
</dbReference>
<feature type="region of interest" description="Disordered" evidence="1">
    <location>
        <begin position="201"/>
        <end position="387"/>
    </location>
</feature>
<dbReference type="GO" id="GO:0005768">
    <property type="term" value="C:endosome"/>
    <property type="evidence" value="ECO:0007669"/>
    <property type="project" value="TreeGrafter"/>
</dbReference>
<dbReference type="OrthoDB" id="4033880at2759"/>
<dbReference type="RefSeq" id="XP_017989089.1">
    <property type="nucleotide sequence ID" value="XM_018133748.1"/>
</dbReference>
<sequence length="387" mass="43444">MSLEDSLSKLSLYDAKKYFRKAQNVVFNFTEMEAKVREATNNEPWGASSSLMAMIAQGTYNAREREEILGMVFKRFVEKSASEWRQIYKSLQLLDYLIKNGSERFIDEVRSNLNLIRMLESFHYIDSQGRDQGINVRNRAQSLIKLLRDDSQIRAERKKARANSGKFRGVAGGIPSYIPGSSVNPAAGFTRSTSYGISISADYDSDDENQNNHSLHARDSSRWSDGHYEPNVPQEEEEEEEEDEFSEFQSAPPVTASYKNRTVESLTDSQRSSSQNTTDLLQDLNFQRYQPRPTPPKSTTSISIDKNDPFSVLLGTAKKGSSRSSMSPQKSTSNLSMPSKLDINEDTDDIFGELTSAPSAPIAQQANTNSKKANNSTNLNEVDLLSF</sequence>
<dbReference type="Gene3D" id="1.25.40.90">
    <property type="match status" value="1"/>
</dbReference>
<dbReference type="EMBL" id="CP014247">
    <property type="protein sequence ID" value="AMD22093.1"/>
    <property type="molecule type" value="Genomic_DNA"/>
</dbReference>
<dbReference type="SMART" id="SM00273">
    <property type="entry name" value="ENTH"/>
    <property type="match status" value="1"/>
</dbReference>
<dbReference type="GO" id="GO:0006897">
    <property type="term" value="P:endocytosis"/>
    <property type="evidence" value="ECO:0007669"/>
    <property type="project" value="TreeGrafter"/>
</dbReference>
<reference evidence="3 4" key="1">
    <citation type="submission" date="2016-01" db="EMBL/GenBank/DDBJ databases">
        <title>Genome sequence of the yeast Holleya sinecauda.</title>
        <authorList>
            <person name="Dietrich F.S."/>
        </authorList>
    </citation>
    <scope>NUCLEOTIDE SEQUENCE [LARGE SCALE GENOMIC DNA]</scope>
    <source>
        <strain evidence="3 4">ATCC 58844</strain>
    </source>
</reference>
<dbReference type="GO" id="GO:0005886">
    <property type="term" value="C:plasma membrane"/>
    <property type="evidence" value="ECO:0007669"/>
    <property type="project" value="TreeGrafter"/>
</dbReference>